<keyword evidence="1" id="KW-1133">Transmembrane helix</keyword>
<name>A0A7X2P268_9FIRM</name>
<reference evidence="2 3" key="1">
    <citation type="submission" date="2019-08" db="EMBL/GenBank/DDBJ databases">
        <title>In-depth cultivation of the pig gut microbiome towards novel bacterial diversity and tailored functional studies.</title>
        <authorList>
            <person name="Wylensek D."/>
            <person name="Hitch T.C.A."/>
            <person name="Clavel T."/>
        </authorList>
    </citation>
    <scope>NUCLEOTIDE SEQUENCE [LARGE SCALE GENOMIC DNA]</scope>
    <source>
        <strain evidence="2 3">BSM-380-WT-5A</strain>
    </source>
</reference>
<accession>A0A7X2P268</accession>
<feature type="transmembrane region" description="Helical" evidence="1">
    <location>
        <begin position="7"/>
        <end position="29"/>
    </location>
</feature>
<gene>
    <name evidence="2" type="ORF">FYJ57_05110</name>
</gene>
<keyword evidence="1" id="KW-0812">Transmembrane</keyword>
<evidence type="ECO:0000313" key="2">
    <source>
        <dbReference type="EMBL" id="MST66121.1"/>
    </source>
</evidence>
<evidence type="ECO:0000256" key="1">
    <source>
        <dbReference type="SAM" id="Phobius"/>
    </source>
</evidence>
<keyword evidence="1" id="KW-0472">Membrane</keyword>
<dbReference type="RefSeq" id="WP_154431787.1">
    <property type="nucleotide sequence ID" value="NZ_VUMS01000007.1"/>
</dbReference>
<dbReference type="Proteomes" id="UP000440513">
    <property type="component" value="Unassembled WGS sequence"/>
</dbReference>
<keyword evidence="3" id="KW-1185">Reference proteome</keyword>
<comment type="caution">
    <text evidence="2">The sequence shown here is derived from an EMBL/GenBank/DDBJ whole genome shotgun (WGS) entry which is preliminary data.</text>
</comment>
<dbReference type="EMBL" id="VUMS01000007">
    <property type="protein sequence ID" value="MST66121.1"/>
    <property type="molecule type" value="Genomic_DNA"/>
</dbReference>
<organism evidence="2 3">
    <name type="scientific">Oliverpabstia intestinalis</name>
    <dbReference type="NCBI Taxonomy" id="2606633"/>
    <lineage>
        <taxon>Bacteria</taxon>
        <taxon>Bacillati</taxon>
        <taxon>Bacillota</taxon>
        <taxon>Clostridia</taxon>
        <taxon>Lachnospirales</taxon>
        <taxon>Lachnospiraceae</taxon>
        <taxon>Oliverpabstia</taxon>
    </lineage>
</organism>
<feature type="transmembrane region" description="Helical" evidence="1">
    <location>
        <begin position="35"/>
        <end position="54"/>
    </location>
</feature>
<protein>
    <submittedName>
        <fullName evidence="2">Uncharacterized protein</fullName>
    </submittedName>
</protein>
<evidence type="ECO:0000313" key="3">
    <source>
        <dbReference type="Proteomes" id="UP000440513"/>
    </source>
</evidence>
<proteinExistence type="predicted"/>
<dbReference type="AlphaFoldDB" id="A0A7X2P268"/>
<sequence>MKKILNKLFIIASLGLIAAGAIFLCASIFDGNETTTPLAIALACILLSNLFNVIRMNMDKK</sequence>